<proteinExistence type="inferred from homology"/>
<protein>
    <submittedName>
        <fullName evidence="8">ER-derived vesicles protein ERV29</fullName>
    </submittedName>
</protein>
<dbReference type="AlphaFoldDB" id="A0A0W0D7I1"/>
<dbReference type="VEuPathDB" id="FungiDB:GVI51_G00077"/>
<name>A0A0W0D7I1_CANGB</name>
<feature type="transmembrane region" description="Helical" evidence="7">
    <location>
        <begin position="289"/>
        <end position="307"/>
    </location>
</feature>
<accession>A0A0W0D7I1</accession>
<evidence type="ECO:0000256" key="6">
    <source>
        <dbReference type="SAM" id="MobiDB-lite"/>
    </source>
</evidence>
<sequence>MSSYMSHRRAGDAGIPTSRNPQASNFTPMNTTPSYPNIRKFPGQSSNGFEDLKQKAEKFAEKVEDLTTHPIVHQISPYVPSISRFFIVATFYEDSFRILTQWSDQVFYLHKWKHYPYILVVLFLLIVTICMLGGATLLVLRKHTNYATGVLCGCIIMQALVYGLFSGSAFVLRNISVIGGLLIAFSDSIVRNKTTFAMLPELNSKDDQTKGYLLLAGRMLIVIMFIAFTFSKSIITILITVVCTVCFAIGYKTKFASIMLGFILTFYNVTLNNYWFYDNSKRDFLKYEFYQNLSIIGGLLLVTNTGAGELSVDSKKRIY</sequence>
<evidence type="ECO:0000256" key="1">
    <source>
        <dbReference type="ARBA" id="ARBA00004141"/>
    </source>
</evidence>
<comment type="subcellular location">
    <subcellularLocation>
        <location evidence="1">Membrane</location>
        <topology evidence="1">Multi-pass membrane protein</topology>
    </subcellularLocation>
</comment>
<dbReference type="GO" id="GO:0097020">
    <property type="term" value="F:COPII receptor activity"/>
    <property type="evidence" value="ECO:0007669"/>
    <property type="project" value="EnsemblFungi"/>
</dbReference>
<evidence type="ECO:0000313" key="8">
    <source>
        <dbReference type="EMBL" id="KTB08447.1"/>
    </source>
</evidence>
<comment type="similarity">
    <text evidence="2">Belongs to the SURF4 family.</text>
</comment>
<feature type="transmembrane region" description="Helical" evidence="7">
    <location>
        <begin position="258"/>
        <end position="277"/>
    </location>
</feature>
<feature type="region of interest" description="Disordered" evidence="6">
    <location>
        <begin position="1"/>
        <end position="32"/>
    </location>
</feature>
<dbReference type="EMBL" id="LLZZ01000105">
    <property type="protein sequence ID" value="KTB08447.1"/>
    <property type="molecule type" value="Genomic_DNA"/>
</dbReference>
<dbReference type="VEuPathDB" id="FungiDB:GWK60_G00077"/>
<dbReference type="GO" id="GO:0030134">
    <property type="term" value="C:COPII-coated ER to Golgi transport vesicle"/>
    <property type="evidence" value="ECO:0007669"/>
    <property type="project" value="EnsemblFungi"/>
</dbReference>
<feature type="transmembrane region" description="Helical" evidence="7">
    <location>
        <begin position="171"/>
        <end position="190"/>
    </location>
</feature>
<reference evidence="8 9" key="1">
    <citation type="submission" date="2015-10" db="EMBL/GenBank/DDBJ databases">
        <title>Draft genomes sequences of Candida glabrata isolates 1A, 1B, 2A, 2B, 3A and 3B.</title>
        <authorList>
            <person name="Haavelsrud O.E."/>
            <person name="Gaustad P."/>
        </authorList>
    </citation>
    <scope>NUCLEOTIDE SEQUENCE [LARGE SCALE GENOMIC DNA]</scope>
    <source>
        <strain evidence="8">910700640</strain>
    </source>
</reference>
<dbReference type="VEuPathDB" id="FungiDB:GW608_G00077"/>
<evidence type="ECO:0000256" key="7">
    <source>
        <dbReference type="SAM" id="Phobius"/>
    </source>
</evidence>
<gene>
    <name evidence="8" type="ORF">AO440_001493</name>
</gene>
<dbReference type="Pfam" id="PF02077">
    <property type="entry name" value="SURF4"/>
    <property type="match status" value="1"/>
</dbReference>
<evidence type="ECO:0000256" key="3">
    <source>
        <dbReference type="ARBA" id="ARBA00022692"/>
    </source>
</evidence>
<evidence type="ECO:0000256" key="5">
    <source>
        <dbReference type="ARBA" id="ARBA00023136"/>
    </source>
</evidence>
<feature type="compositionally biased region" description="Polar residues" evidence="6">
    <location>
        <begin position="17"/>
        <end position="32"/>
    </location>
</feature>
<keyword evidence="5 7" id="KW-0472">Membrane</keyword>
<dbReference type="InterPro" id="IPR002995">
    <property type="entry name" value="Surf4"/>
</dbReference>
<dbReference type="VEuPathDB" id="FungiDB:B1J91_G00176g"/>
<feature type="transmembrane region" description="Helical" evidence="7">
    <location>
        <begin position="117"/>
        <end position="139"/>
    </location>
</feature>
<dbReference type="PhylomeDB" id="A0A0W0D7I1"/>
<organism evidence="8 9">
    <name type="scientific">Candida glabrata</name>
    <name type="common">Yeast</name>
    <name type="synonym">Torulopsis glabrata</name>
    <dbReference type="NCBI Taxonomy" id="5478"/>
    <lineage>
        <taxon>Eukaryota</taxon>
        <taxon>Fungi</taxon>
        <taxon>Dikarya</taxon>
        <taxon>Ascomycota</taxon>
        <taxon>Saccharomycotina</taxon>
        <taxon>Saccharomycetes</taxon>
        <taxon>Saccharomycetales</taxon>
        <taxon>Saccharomycetaceae</taxon>
        <taxon>Nakaseomyces</taxon>
    </lineage>
</organism>
<evidence type="ECO:0000256" key="4">
    <source>
        <dbReference type="ARBA" id="ARBA00022989"/>
    </source>
</evidence>
<dbReference type="PROSITE" id="PS01339">
    <property type="entry name" value="SURF4"/>
    <property type="match status" value="1"/>
</dbReference>
<dbReference type="GO" id="GO:0006888">
    <property type="term" value="P:endoplasmic reticulum to Golgi vesicle-mediated transport"/>
    <property type="evidence" value="ECO:0007669"/>
    <property type="project" value="EnsemblFungi"/>
</dbReference>
<keyword evidence="4 7" id="KW-1133">Transmembrane helix</keyword>
<feature type="transmembrane region" description="Helical" evidence="7">
    <location>
        <begin position="146"/>
        <end position="165"/>
    </location>
</feature>
<evidence type="ECO:0000256" key="2">
    <source>
        <dbReference type="ARBA" id="ARBA00006945"/>
    </source>
</evidence>
<dbReference type="VEuPathDB" id="FungiDB:CAGL0G00176g"/>
<dbReference type="Proteomes" id="UP000054886">
    <property type="component" value="Unassembled WGS sequence"/>
</dbReference>
<dbReference type="GO" id="GO:0016020">
    <property type="term" value="C:membrane"/>
    <property type="evidence" value="ECO:0007669"/>
    <property type="project" value="UniProtKB-SubCell"/>
</dbReference>
<evidence type="ECO:0000313" key="9">
    <source>
        <dbReference type="Proteomes" id="UP000054886"/>
    </source>
</evidence>
<keyword evidence="3 7" id="KW-0812">Transmembrane</keyword>
<comment type="caution">
    <text evidence="8">The sequence shown here is derived from an EMBL/GenBank/DDBJ whole genome shotgun (WGS) entry which is preliminary data.</text>
</comment>